<comment type="subunit">
    <text evidence="5 16">Homodimer.</text>
</comment>
<reference evidence="17" key="2">
    <citation type="journal article" date="2021" name="PeerJ">
        <title>Extensive microbial diversity within the chicken gut microbiome revealed by metagenomics and culture.</title>
        <authorList>
            <person name="Gilroy R."/>
            <person name="Ravi A."/>
            <person name="Getino M."/>
            <person name="Pursley I."/>
            <person name="Horton D.L."/>
            <person name="Alikhan N.F."/>
            <person name="Baker D."/>
            <person name="Gharbi K."/>
            <person name="Hall N."/>
            <person name="Watson M."/>
            <person name="Adriaenssens E.M."/>
            <person name="Foster-Nyarko E."/>
            <person name="Jarju S."/>
            <person name="Secka A."/>
            <person name="Antonio M."/>
            <person name="Oren A."/>
            <person name="Chaudhuri R.R."/>
            <person name="La Ragione R."/>
            <person name="Hildebrand F."/>
            <person name="Pallen M.J."/>
        </authorList>
    </citation>
    <scope>NUCLEOTIDE SEQUENCE</scope>
    <source>
        <strain evidence="17">CHK195-4489</strain>
    </source>
</reference>
<protein>
    <recommendedName>
        <fullName evidence="15 16">Type III pantothenate kinase</fullName>
        <ecNumber evidence="6 16">2.7.1.33</ecNumber>
    </recommendedName>
    <alternativeName>
        <fullName evidence="16">PanK-III</fullName>
    </alternativeName>
    <alternativeName>
        <fullName evidence="16">Pantothenic acid kinase</fullName>
    </alternativeName>
</protein>
<keyword evidence="12 16" id="KW-0630">Potassium</keyword>
<evidence type="ECO:0000313" key="17">
    <source>
        <dbReference type="EMBL" id="HIU30344.1"/>
    </source>
</evidence>
<comment type="cofactor">
    <cofactor evidence="16">
        <name>NH4(+)</name>
        <dbReference type="ChEBI" id="CHEBI:28938"/>
    </cofactor>
    <cofactor evidence="16">
        <name>K(+)</name>
        <dbReference type="ChEBI" id="CHEBI:29103"/>
    </cofactor>
    <text evidence="16">A monovalent cation. Ammonium or potassium.</text>
</comment>
<evidence type="ECO:0000256" key="16">
    <source>
        <dbReference type="HAMAP-Rule" id="MF_01274"/>
    </source>
</evidence>
<keyword evidence="16" id="KW-0479">Metal-binding</keyword>
<evidence type="ECO:0000256" key="8">
    <source>
        <dbReference type="ARBA" id="ARBA00022679"/>
    </source>
</evidence>
<evidence type="ECO:0000256" key="1">
    <source>
        <dbReference type="ARBA" id="ARBA00001206"/>
    </source>
</evidence>
<evidence type="ECO:0000256" key="7">
    <source>
        <dbReference type="ARBA" id="ARBA00022490"/>
    </source>
</evidence>
<dbReference type="EMBL" id="DVMM01000191">
    <property type="protein sequence ID" value="HIU30344.1"/>
    <property type="molecule type" value="Genomic_DNA"/>
</dbReference>
<evidence type="ECO:0000256" key="14">
    <source>
        <dbReference type="ARBA" id="ARBA00038036"/>
    </source>
</evidence>
<dbReference type="CDD" id="cd24015">
    <property type="entry name" value="ASKHA_NBD_PanK-III"/>
    <property type="match status" value="1"/>
</dbReference>
<keyword evidence="7 16" id="KW-0963">Cytoplasm</keyword>
<dbReference type="InterPro" id="IPR043129">
    <property type="entry name" value="ATPase_NBD"/>
</dbReference>
<evidence type="ECO:0000256" key="2">
    <source>
        <dbReference type="ARBA" id="ARBA00001958"/>
    </source>
</evidence>
<keyword evidence="9 16" id="KW-0547">Nucleotide-binding</keyword>
<reference evidence="17" key="1">
    <citation type="submission" date="2020-10" db="EMBL/GenBank/DDBJ databases">
        <authorList>
            <person name="Gilroy R."/>
        </authorList>
    </citation>
    <scope>NUCLEOTIDE SEQUENCE</scope>
    <source>
        <strain evidence="17">CHK195-4489</strain>
    </source>
</reference>
<dbReference type="PANTHER" id="PTHR34265">
    <property type="entry name" value="TYPE III PANTOTHENATE KINASE"/>
    <property type="match status" value="1"/>
</dbReference>
<evidence type="ECO:0000256" key="12">
    <source>
        <dbReference type="ARBA" id="ARBA00022958"/>
    </source>
</evidence>
<evidence type="ECO:0000313" key="18">
    <source>
        <dbReference type="Proteomes" id="UP000824089"/>
    </source>
</evidence>
<feature type="binding site" evidence="16">
    <location>
        <position position="129"/>
    </location>
    <ligand>
        <name>K(+)</name>
        <dbReference type="ChEBI" id="CHEBI:29103"/>
    </ligand>
</feature>
<dbReference type="NCBIfam" id="TIGR00671">
    <property type="entry name" value="baf"/>
    <property type="match status" value="1"/>
</dbReference>
<feature type="binding site" evidence="16">
    <location>
        <begin position="107"/>
        <end position="110"/>
    </location>
    <ligand>
        <name>substrate</name>
    </ligand>
</feature>
<dbReference type="GO" id="GO:0004594">
    <property type="term" value="F:pantothenate kinase activity"/>
    <property type="evidence" value="ECO:0007669"/>
    <property type="project" value="UniProtKB-UniRule"/>
</dbReference>
<comment type="caution">
    <text evidence="16">Lacks conserved residue(s) required for the propagation of feature annotation.</text>
</comment>
<evidence type="ECO:0000256" key="15">
    <source>
        <dbReference type="ARBA" id="ARBA00040883"/>
    </source>
</evidence>
<name>A0A9D1I9B2_9CLOT</name>
<evidence type="ECO:0000256" key="9">
    <source>
        <dbReference type="ARBA" id="ARBA00022741"/>
    </source>
</evidence>
<comment type="function">
    <text evidence="16">Catalyzes the phosphorylation of pantothenate (Pan), the first step in CoA biosynthesis.</text>
</comment>
<feature type="binding site" evidence="16">
    <location>
        <begin position="6"/>
        <end position="13"/>
    </location>
    <ligand>
        <name>ATP</name>
        <dbReference type="ChEBI" id="CHEBI:30616"/>
    </ligand>
</feature>
<dbReference type="PANTHER" id="PTHR34265:SF1">
    <property type="entry name" value="TYPE III PANTOTHENATE KINASE"/>
    <property type="match status" value="1"/>
</dbReference>
<comment type="catalytic activity">
    <reaction evidence="1 16">
        <text>(R)-pantothenate + ATP = (R)-4'-phosphopantothenate + ADP + H(+)</text>
        <dbReference type="Rhea" id="RHEA:16373"/>
        <dbReference type="ChEBI" id="CHEBI:10986"/>
        <dbReference type="ChEBI" id="CHEBI:15378"/>
        <dbReference type="ChEBI" id="CHEBI:29032"/>
        <dbReference type="ChEBI" id="CHEBI:30616"/>
        <dbReference type="ChEBI" id="CHEBI:456216"/>
        <dbReference type="EC" id="2.7.1.33"/>
    </reaction>
</comment>
<dbReference type="Pfam" id="PF03309">
    <property type="entry name" value="Pan_kinase"/>
    <property type="match status" value="1"/>
</dbReference>
<dbReference type="HAMAP" id="MF_01274">
    <property type="entry name" value="Pantothen_kinase_3"/>
    <property type="match status" value="1"/>
</dbReference>
<feature type="binding site" evidence="16">
    <location>
        <position position="184"/>
    </location>
    <ligand>
        <name>substrate</name>
    </ligand>
</feature>
<keyword evidence="8 16" id="KW-0808">Transferase</keyword>
<evidence type="ECO:0000256" key="6">
    <source>
        <dbReference type="ARBA" id="ARBA00012102"/>
    </source>
</evidence>
<sequence>MVLTVDVGNTNIVVGVYDRDRLRFISRLASDQNRTADETAVLLQSVFSIHDIDIHSIDGAIISSVVPLITEPLATAVRLLTDRKPLIVGPGMKTGINIGIDNPAQLGSDLLVDSVAAAALYPKPIIVADMGTATTLTVISEKNTILGGAILPGVKTSLNALTAKAAQLQQVSIEAPKRAVGSNTIDCMKSGVVFGNASMLDGMIDRFNEELGTECFVVATGGLAEVISQYTKHQIVYNPNLLLEGLYILYQKNIS</sequence>
<evidence type="ECO:0000256" key="11">
    <source>
        <dbReference type="ARBA" id="ARBA00022840"/>
    </source>
</evidence>
<feature type="binding site" evidence="16">
    <location>
        <position position="132"/>
    </location>
    <ligand>
        <name>ATP</name>
        <dbReference type="ChEBI" id="CHEBI:30616"/>
    </ligand>
</feature>
<keyword evidence="11 16" id="KW-0067">ATP-binding</keyword>
<dbReference type="InterPro" id="IPR004619">
    <property type="entry name" value="Type_III_PanK"/>
</dbReference>
<dbReference type="GO" id="GO:0005524">
    <property type="term" value="F:ATP binding"/>
    <property type="evidence" value="ECO:0007669"/>
    <property type="project" value="UniProtKB-UniRule"/>
</dbReference>
<dbReference type="GO" id="GO:0046872">
    <property type="term" value="F:metal ion binding"/>
    <property type="evidence" value="ECO:0007669"/>
    <property type="project" value="UniProtKB-KW"/>
</dbReference>
<organism evidence="17 18">
    <name type="scientific">Candidatus Egerieisoma faecipullorum</name>
    <dbReference type="NCBI Taxonomy" id="2840963"/>
    <lineage>
        <taxon>Bacteria</taxon>
        <taxon>Bacillati</taxon>
        <taxon>Bacillota</taxon>
        <taxon>Clostridia</taxon>
        <taxon>Eubacteriales</taxon>
        <taxon>Clostridiaceae</taxon>
        <taxon>Clostridiaceae incertae sedis</taxon>
        <taxon>Candidatus Egerieisoma</taxon>
    </lineage>
</organism>
<gene>
    <name evidence="16" type="primary">coaX</name>
    <name evidence="17" type="ORF">IAD50_08635</name>
</gene>
<feature type="active site" description="Proton acceptor" evidence="16">
    <location>
        <position position="109"/>
    </location>
</feature>
<dbReference type="GO" id="GO:0005737">
    <property type="term" value="C:cytoplasm"/>
    <property type="evidence" value="ECO:0007669"/>
    <property type="project" value="UniProtKB-SubCell"/>
</dbReference>
<keyword evidence="13 16" id="KW-0173">Coenzyme A biosynthesis</keyword>
<dbReference type="GO" id="GO:0015937">
    <property type="term" value="P:coenzyme A biosynthetic process"/>
    <property type="evidence" value="ECO:0007669"/>
    <property type="project" value="UniProtKB-UniRule"/>
</dbReference>
<evidence type="ECO:0000256" key="4">
    <source>
        <dbReference type="ARBA" id="ARBA00005225"/>
    </source>
</evidence>
<comment type="similarity">
    <text evidence="14 16">Belongs to the type III pantothenate kinase family.</text>
</comment>
<dbReference type="Gene3D" id="3.30.420.40">
    <property type="match status" value="2"/>
</dbReference>
<comment type="pathway">
    <text evidence="4 16">Cofactor biosynthesis; coenzyme A biosynthesis; CoA from (R)-pantothenate: step 1/5.</text>
</comment>
<evidence type="ECO:0000256" key="5">
    <source>
        <dbReference type="ARBA" id="ARBA00011738"/>
    </source>
</evidence>
<evidence type="ECO:0000256" key="3">
    <source>
        <dbReference type="ARBA" id="ARBA00004496"/>
    </source>
</evidence>
<dbReference type="EC" id="2.7.1.33" evidence="6 16"/>
<dbReference type="AlphaFoldDB" id="A0A9D1I9B2"/>
<keyword evidence="10 16" id="KW-0418">Kinase</keyword>
<comment type="subcellular location">
    <subcellularLocation>
        <location evidence="3 16">Cytoplasm</location>
    </subcellularLocation>
</comment>
<comment type="caution">
    <text evidence="17">The sequence shown here is derived from an EMBL/GenBank/DDBJ whole genome shotgun (WGS) entry which is preliminary data.</text>
</comment>
<dbReference type="Proteomes" id="UP000824089">
    <property type="component" value="Unassembled WGS sequence"/>
</dbReference>
<evidence type="ECO:0000256" key="10">
    <source>
        <dbReference type="ARBA" id="ARBA00022777"/>
    </source>
</evidence>
<evidence type="ECO:0000256" key="13">
    <source>
        <dbReference type="ARBA" id="ARBA00022993"/>
    </source>
</evidence>
<dbReference type="NCBIfam" id="NF009855">
    <property type="entry name" value="PRK13321.1"/>
    <property type="match status" value="1"/>
</dbReference>
<accession>A0A9D1I9B2</accession>
<dbReference type="SUPFAM" id="SSF53067">
    <property type="entry name" value="Actin-like ATPase domain"/>
    <property type="match status" value="2"/>
</dbReference>
<comment type="cofactor">
    <cofactor evidence="2">
        <name>K(+)</name>
        <dbReference type="ChEBI" id="CHEBI:29103"/>
    </cofactor>
</comment>
<proteinExistence type="inferred from homology"/>